<keyword evidence="2" id="KW-1185">Reference proteome</keyword>
<sequence length="137" mass="14308">MGRRLQMITPGDFDSDSGVHLHSPLDSDPGSAFLTTSLIAAANFNTAAAASLVGTSCLHHSLGTPSQGPAAPSGAGTTIFLRPTNSIRITINSIRITINSHPNPYTTFTFGSGSSECCVHMWSNSCLVRCFSPLRGA</sequence>
<dbReference type="HOGENOM" id="CLU_1866411_0_0_1"/>
<name>A0A0C9UVL4_SPHS4</name>
<dbReference type="EMBL" id="KN837156">
    <property type="protein sequence ID" value="KIJ38879.1"/>
    <property type="molecule type" value="Genomic_DNA"/>
</dbReference>
<dbReference type="Proteomes" id="UP000054279">
    <property type="component" value="Unassembled WGS sequence"/>
</dbReference>
<accession>A0A0C9UVL4</accession>
<protein>
    <submittedName>
        <fullName evidence="1">Uncharacterized protein</fullName>
    </submittedName>
</protein>
<evidence type="ECO:0000313" key="1">
    <source>
        <dbReference type="EMBL" id="KIJ38879.1"/>
    </source>
</evidence>
<dbReference type="AlphaFoldDB" id="A0A0C9UVL4"/>
<proteinExistence type="predicted"/>
<organism evidence="1 2">
    <name type="scientific">Sphaerobolus stellatus (strain SS14)</name>
    <dbReference type="NCBI Taxonomy" id="990650"/>
    <lineage>
        <taxon>Eukaryota</taxon>
        <taxon>Fungi</taxon>
        <taxon>Dikarya</taxon>
        <taxon>Basidiomycota</taxon>
        <taxon>Agaricomycotina</taxon>
        <taxon>Agaricomycetes</taxon>
        <taxon>Phallomycetidae</taxon>
        <taxon>Geastrales</taxon>
        <taxon>Sphaerobolaceae</taxon>
        <taxon>Sphaerobolus</taxon>
    </lineage>
</organism>
<gene>
    <name evidence="1" type="ORF">M422DRAFT_32954</name>
</gene>
<reference evidence="1 2" key="1">
    <citation type="submission" date="2014-06" db="EMBL/GenBank/DDBJ databases">
        <title>Evolutionary Origins and Diversification of the Mycorrhizal Mutualists.</title>
        <authorList>
            <consortium name="DOE Joint Genome Institute"/>
            <consortium name="Mycorrhizal Genomics Consortium"/>
            <person name="Kohler A."/>
            <person name="Kuo A."/>
            <person name="Nagy L.G."/>
            <person name="Floudas D."/>
            <person name="Copeland A."/>
            <person name="Barry K.W."/>
            <person name="Cichocki N."/>
            <person name="Veneault-Fourrey C."/>
            <person name="LaButti K."/>
            <person name="Lindquist E.A."/>
            <person name="Lipzen A."/>
            <person name="Lundell T."/>
            <person name="Morin E."/>
            <person name="Murat C."/>
            <person name="Riley R."/>
            <person name="Ohm R."/>
            <person name="Sun H."/>
            <person name="Tunlid A."/>
            <person name="Henrissat B."/>
            <person name="Grigoriev I.V."/>
            <person name="Hibbett D.S."/>
            <person name="Martin F."/>
        </authorList>
    </citation>
    <scope>NUCLEOTIDE SEQUENCE [LARGE SCALE GENOMIC DNA]</scope>
    <source>
        <strain evidence="1 2">SS14</strain>
    </source>
</reference>
<evidence type="ECO:0000313" key="2">
    <source>
        <dbReference type="Proteomes" id="UP000054279"/>
    </source>
</evidence>